<sequence length="663" mass="74058">MDLECCTTGSGAPGVASFRTRRGGRAGWMFVQLPWLGPCARNPAMRPSLVRAPALPWARPAARTPVRSARRPLWLTVSEPGPTDTVAPTATADEAPTSSYDRHKRSVNGVMSTMAAREAAFLAIEKTLLPEEEYRYEAGDGSGRHEVYYVWETLAEWNEMVRPSRADYALAMTTASHAVRQRRLFDYALRAMAVNDLDGHKTDAETRDARRTFRLERRKRALLHMALAQYAFLDRVPMYAIVNSTVELAKRHFDKRFGAFVNALLRNLEKYALHEAESGVMTRPAPYILRPLPFPLDSLSVRYSFPGAFVQRLSSQVNDEAQMERILLASNLSPVTQLRVPLTDVDAPLVQRALEMQVALWETPIPSEDAAAAAADATTTTPEPPPASLPWQMLRMRMSLSLGPESVEMSLPLTDAASSARQTARQLGERYPIQCAAQAELIGQQCRRLFERWPAQRLRRVVDLCAAPGGKLRALHDYVRSVLSAPQPMEYVALDVSPLRLKQMQSGAFRHADLTDISVNYVVGRAEHLADTDGNRYLSSQNASHTPRFDVVIADVPCTNTGVLSRRPEARWRLRKHNFKSALPKIIARQKAILERALHLARVAVLYSTCSVLREEGEDVVREVLAATPGFELVWQRLIYPDPDYRDGGYGALIMRTQPPEGA</sequence>
<keyword evidence="2 5" id="KW-0808">Transferase</keyword>
<dbReference type="GO" id="GO:0001510">
    <property type="term" value="P:RNA methylation"/>
    <property type="evidence" value="ECO:0007669"/>
    <property type="project" value="InterPro"/>
</dbReference>
<comment type="caution">
    <text evidence="5">Lacks conserved residue(s) required for the propagation of feature annotation.</text>
</comment>
<dbReference type="Gene3D" id="3.40.50.150">
    <property type="entry name" value="Vaccinia Virus protein VP39"/>
    <property type="match status" value="1"/>
</dbReference>
<dbReference type="GO" id="GO:0008173">
    <property type="term" value="F:RNA methyltransferase activity"/>
    <property type="evidence" value="ECO:0007669"/>
    <property type="project" value="InterPro"/>
</dbReference>
<dbReference type="PROSITE" id="PS51686">
    <property type="entry name" value="SAM_MT_RSMB_NOP"/>
    <property type="match status" value="1"/>
</dbReference>
<accession>A0AAV9IUB8</accession>
<dbReference type="Pfam" id="PF01189">
    <property type="entry name" value="Methyltr_RsmB-F"/>
    <property type="match status" value="1"/>
</dbReference>
<evidence type="ECO:0000256" key="2">
    <source>
        <dbReference type="ARBA" id="ARBA00022679"/>
    </source>
</evidence>
<dbReference type="AlphaFoldDB" id="A0AAV9IUB8"/>
<dbReference type="InterPro" id="IPR023267">
    <property type="entry name" value="RCMT"/>
</dbReference>
<evidence type="ECO:0000256" key="3">
    <source>
        <dbReference type="ARBA" id="ARBA00022691"/>
    </source>
</evidence>
<evidence type="ECO:0000256" key="1">
    <source>
        <dbReference type="ARBA" id="ARBA00022603"/>
    </source>
</evidence>
<feature type="binding site" evidence="5">
    <location>
        <position position="495"/>
    </location>
    <ligand>
        <name>S-adenosyl-L-methionine</name>
        <dbReference type="ChEBI" id="CHEBI:59789"/>
    </ligand>
</feature>
<dbReference type="InterPro" id="IPR006027">
    <property type="entry name" value="NusB_RsmB_TIM44"/>
</dbReference>
<dbReference type="InterPro" id="IPR029063">
    <property type="entry name" value="SAM-dependent_MTases_sf"/>
</dbReference>
<name>A0AAV9IUB8_CYACA</name>
<gene>
    <name evidence="8" type="ORF">CDCA_CDCA05G1468</name>
</gene>
<dbReference type="CDD" id="cd02440">
    <property type="entry name" value="AdoMet_MTases"/>
    <property type="match status" value="1"/>
</dbReference>
<organism evidence="8 9">
    <name type="scientific">Cyanidium caldarium</name>
    <name type="common">Red alga</name>
    <dbReference type="NCBI Taxonomy" id="2771"/>
    <lineage>
        <taxon>Eukaryota</taxon>
        <taxon>Rhodophyta</taxon>
        <taxon>Bangiophyceae</taxon>
        <taxon>Cyanidiales</taxon>
        <taxon>Cyanidiaceae</taxon>
        <taxon>Cyanidium</taxon>
    </lineage>
</organism>
<evidence type="ECO:0000259" key="7">
    <source>
        <dbReference type="PROSITE" id="PS51686"/>
    </source>
</evidence>
<feature type="region of interest" description="Disordered" evidence="6">
    <location>
        <begin position="76"/>
        <end position="102"/>
    </location>
</feature>
<evidence type="ECO:0000256" key="4">
    <source>
        <dbReference type="ARBA" id="ARBA00022884"/>
    </source>
</evidence>
<evidence type="ECO:0000256" key="5">
    <source>
        <dbReference type="PROSITE-ProRule" id="PRU01023"/>
    </source>
</evidence>
<comment type="similarity">
    <text evidence="5">Belongs to the class I-like SAM-binding methyltransferase superfamily. RsmB/NOP family.</text>
</comment>
<dbReference type="InterPro" id="IPR035926">
    <property type="entry name" value="NusB-like_sf"/>
</dbReference>
<protein>
    <recommendedName>
        <fullName evidence="7">SAM-dependent MTase RsmB/NOP-type domain-containing protein</fullName>
    </recommendedName>
</protein>
<feature type="active site" description="Nucleophile" evidence="5">
    <location>
        <position position="610"/>
    </location>
</feature>
<dbReference type="InterPro" id="IPR049560">
    <property type="entry name" value="MeTrfase_RsmB-F_NOP2_cat"/>
</dbReference>
<evidence type="ECO:0000313" key="8">
    <source>
        <dbReference type="EMBL" id="KAK4535443.1"/>
    </source>
</evidence>
<dbReference type="Pfam" id="PF01029">
    <property type="entry name" value="NusB"/>
    <property type="match status" value="1"/>
</dbReference>
<dbReference type="InterPro" id="IPR001678">
    <property type="entry name" value="MeTrfase_RsmB-F_NOP2_dom"/>
</dbReference>
<dbReference type="Gene3D" id="1.10.940.10">
    <property type="entry name" value="NusB-like"/>
    <property type="match status" value="1"/>
</dbReference>
<reference evidence="8 9" key="1">
    <citation type="submission" date="2022-07" db="EMBL/GenBank/DDBJ databases">
        <title>Genome-wide signatures of adaptation to extreme environments.</title>
        <authorList>
            <person name="Cho C.H."/>
            <person name="Yoon H.S."/>
        </authorList>
    </citation>
    <scope>NUCLEOTIDE SEQUENCE [LARGE SCALE GENOMIC DNA]</scope>
    <source>
        <strain evidence="8 9">DBV 063 E5</strain>
    </source>
</reference>
<keyword evidence="1 5" id="KW-0489">Methyltransferase</keyword>
<dbReference type="PRINTS" id="PR02008">
    <property type="entry name" value="RCMTFAMILY"/>
</dbReference>
<dbReference type="SUPFAM" id="SSF48013">
    <property type="entry name" value="NusB-like"/>
    <property type="match status" value="1"/>
</dbReference>
<feature type="domain" description="SAM-dependent MTase RsmB/NOP-type" evidence="7">
    <location>
        <begin position="460"/>
        <end position="663"/>
    </location>
</feature>
<dbReference type="PANTHER" id="PTHR22807:SF53">
    <property type="entry name" value="RIBOSOMAL RNA SMALL SUBUNIT METHYLTRANSFERASE B-RELATED"/>
    <property type="match status" value="1"/>
</dbReference>
<keyword evidence="3 5" id="KW-0949">S-adenosyl-L-methionine</keyword>
<feature type="compositionally biased region" description="Low complexity" evidence="6">
    <location>
        <begin position="80"/>
        <end position="97"/>
    </location>
</feature>
<keyword evidence="4 5" id="KW-0694">RNA-binding</keyword>
<dbReference type="Proteomes" id="UP001301350">
    <property type="component" value="Unassembled WGS sequence"/>
</dbReference>
<feature type="binding site" evidence="5">
    <location>
        <begin position="465"/>
        <end position="471"/>
    </location>
    <ligand>
        <name>S-adenosyl-L-methionine</name>
        <dbReference type="ChEBI" id="CHEBI:59789"/>
    </ligand>
</feature>
<keyword evidence="9" id="KW-1185">Reference proteome</keyword>
<evidence type="ECO:0000313" key="9">
    <source>
        <dbReference type="Proteomes" id="UP001301350"/>
    </source>
</evidence>
<dbReference type="GO" id="GO:0006355">
    <property type="term" value="P:regulation of DNA-templated transcription"/>
    <property type="evidence" value="ECO:0007669"/>
    <property type="project" value="InterPro"/>
</dbReference>
<dbReference type="EMBL" id="JANCYW010000005">
    <property type="protein sequence ID" value="KAK4535443.1"/>
    <property type="molecule type" value="Genomic_DNA"/>
</dbReference>
<proteinExistence type="inferred from homology"/>
<comment type="caution">
    <text evidence="8">The sequence shown here is derived from an EMBL/GenBank/DDBJ whole genome shotgun (WGS) entry which is preliminary data.</text>
</comment>
<dbReference type="PANTHER" id="PTHR22807">
    <property type="entry name" value="NOP2 YEAST -RELATED NOL1/NOP2/FMU SUN DOMAIN-CONTAINING"/>
    <property type="match status" value="1"/>
</dbReference>
<feature type="binding site" evidence="5">
    <location>
        <position position="555"/>
    </location>
    <ligand>
        <name>S-adenosyl-L-methionine</name>
        <dbReference type="ChEBI" id="CHEBI:59789"/>
    </ligand>
</feature>
<dbReference type="SUPFAM" id="SSF53335">
    <property type="entry name" value="S-adenosyl-L-methionine-dependent methyltransferases"/>
    <property type="match status" value="1"/>
</dbReference>
<evidence type="ECO:0000256" key="6">
    <source>
        <dbReference type="SAM" id="MobiDB-lite"/>
    </source>
</evidence>
<dbReference type="GO" id="GO:0003723">
    <property type="term" value="F:RNA binding"/>
    <property type="evidence" value="ECO:0007669"/>
    <property type="project" value="UniProtKB-UniRule"/>
</dbReference>